<sequence>MKCKLLTAFSFILLGCTPAPSDVNEEYSERLANVIGVNKAVIEKPKTVKLQATNAPTSNYTISVIDLAKLGHCRVATHIANHNNQLGKLAKPSERFKYNVNFIRYAQACIKHQQTDNDVKETLSLALSEKRASLPASLVHVFTNEKELTKLLSLTFEEVTYEASNGEIAAQEALSMLATLANTLNNPSLIDENKLTNALEKLNNNPYVQSLLTSTQKQILWNSSSTHWLSQLSLENDICPEGKNKKKAKVLNNVFQKYYIQEIQAYQSKLAQRLHTLEPYFATFTEKFGKDVYPNPITPLINDLKLTAKQHVFWWQTFYKVCKVKPL</sequence>
<evidence type="ECO:0000313" key="2">
    <source>
        <dbReference type="EMBL" id="KZN61678.1"/>
    </source>
</evidence>
<dbReference type="Pfam" id="PF11279">
    <property type="entry name" value="DUF3080"/>
    <property type="match status" value="1"/>
</dbReference>
<protein>
    <recommendedName>
        <fullName evidence="4">DUF3080 domain-containing protein</fullName>
    </recommendedName>
</protein>
<gene>
    <name evidence="2" type="ORF">N478_06335</name>
</gene>
<evidence type="ECO:0000256" key="1">
    <source>
        <dbReference type="SAM" id="SignalP"/>
    </source>
</evidence>
<dbReference type="AlphaFoldDB" id="A0A162ALZ2"/>
<reference evidence="2 3" key="1">
    <citation type="submission" date="2013-07" db="EMBL/GenBank/DDBJ databases">
        <title>Comparative Genomic and Metabolomic Analysis of Twelve Strains of Pseudoalteromonas luteoviolacea.</title>
        <authorList>
            <person name="Vynne N.G."/>
            <person name="Mansson M."/>
            <person name="Gram L."/>
        </authorList>
    </citation>
    <scope>NUCLEOTIDE SEQUENCE [LARGE SCALE GENOMIC DNA]</scope>
    <source>
        <strain evidence="2 3">S4060-1</strain>
    </source>
</reference>
<comment type="caution">
    <text evidence="2">The sequence shown here is derived from an EMBL/GenBank/DDBJ whole genome shotgun (WGS) entry which is preliminary data.</text>
</comment>
<dbReference type="PROSITE" id="PS51257">
    <property type="entry name" value="PROKAR_LIPOPROTEIN"/>
    <property type="match status" value="1"/>
</dbReference>
<keyword evidence="1" id="KW-0732">Signal</keyword>
<dbReference type="EMBL" id="AUXX01000045">
    <property type="protein sequence ID" value="KZN61678.1"/>
    <property type="molecule type" value="Genomic_DNA"/>
</dbReference>
<dbReference type="RefSeq" id="WP_063382746.1">
    <property type="nucleotide sequence ID" value="NZ_AUXX01000045.1"/>
</dbReference>
<dbReference type="InterPro" id="IPR021431">
    <property type="entry name" value="DUF3080"/>
</dbReference>
<dbReference type="PATRIC" id="fig|1365257.3.peg.4580"/>
<evidence type="ECO:0000313" key="3">
    <source>
        <dbReference type="Proteomes" id="UP000076661"/>
    </source>
</evidence>
<evidence type="ECO:0008006" key="4">
    <source>
        <dbReference type="Google" id="ProtNLM"/>
    </source>
</evidence>
<feature type="signal peptide" evidence="1">
    <location>
        <begin position="1"/>
        <end position="21"/>
    </location>
</feature>
<name>A0A162ALZ2_9GAMM</name>
<accession>A0A162ALZ2</accession>
<dbReference type="Proteomes" id="UP000076661">
    <property type="component" value="Unassembled WGS sequence"/>
</dbReference>
<feature type="chain" id="PRO_5007831290" description="DUF3080 domain-containing protein" evidence="1">
    <location>
        <begin position="22"/>
        <end position="327"/>
    </location>
</feature>
<organism evidence="2 3">
    <name type="scientific">Pseudoalteromonas luteoviolacea S4060-1</name>
    <dbReference type="NCBI Taxonomy" id="1365257"/>
    <lineage>
        <taxon>Bacteria</taxon>
        <taxon>Pseudomonadati</taxon>
        <taxon>Pseudomonadota</taxon>
        <taxon>Gammaproteobacteria</taxon>
        <taxon>Alteromonadales</taxon>
        <taxon>Pseudoalteromonadaceae</taxon>
        <taxon>Pseudoalteromonas</taxon>
    </lineage>
</organism>
<proteinExistence type="predicted"/>